<dbReference type="AlphaFoldDB" id="A0A2N8ZBH6"/>
<dbReference type="Proteomes" id="UP000235828">
    <property type="component" value="Chromosome A"/>
</dbReference>
<evidence type="ECO:0000313" key="1">
    <source>
        <dbReference type="EMBL" id="SON49266.1"/>
    </source>
</evidence>
<dbReference type="EMBL" id="LT960611">
    <property type="protein sequence ID" value="SON49266.1"/>
    <property type="molecule type" value="Genomic_DNA"/>
</dbReference>
<reference evidence="1 2" key="1">
    <citation type="submission" date="2017-10" db="EMBL/GenBank/DDBJ databases">
        <authorList>
            <person name="Banno H."/>
            <person name="Chua N.-H."/>
        </authorList>
    </citation>
    <scope>NUCLEOTIDE SEQUENCE [LARGE SCALE GENOMIC DNA]</scope>
    <source>
        <strain evidence="1">Vibrio tapetis CECT4600</strain>
    </source>
</reference>
<accession>A0A2N8ZBH6</accession>
<keyword evidence="2" id="KW-1185">Reference proteome</keyword>
<sequence>MFLKYKYDDQLQLIGPILQIESMSSANVYIFTLRFREPLSHV</sequence>
<protein>
    <submittedName>
        <fullName evidence="1">Uncharacterized protein</fullName>
    </submittedName>
</protein>
<gene>
    <name evidence="1" type="ORF">VTAP4600_A1287</name>
</gene>
<name>A0A2N8ZBH6_9VIBR</name>
<evidence type="ECO:0000313" key="2">
    <source>
        <dbReference type="Proteomes" id="UP000235828"/>
    </source>
</evidence>
<organism evidence="1 2">
    <name type="scientific">Vibrio tapetis subsp. tapetis</name>
    <dbReference type="NCBI Taxonomy" id="1671868"/>
    <lineage>
        <taxon>Bacteria</taxon>
        <taxon>Pseudomonadati</taxon>
        <taxon>Pseudomonadota</taxon>
        <taxon>Gammaproteobacteria</taxon>
        <taxon>Vibrionales</taxon>
        <taxon>Vibrionaceae</taxon>
        <taxon>Vibrio</taxon>
    </lineage>
</organism>
<proteinExistence type="predicted"/>
<dbReference type="KEGG" id="vta:A1287"/>